<dbReference type="HAMAP" id="MF_00771">
    <property type="entry name" value="UPF0310"/>
    <property type="match status" value="1"/>
</dbReference>
<dbReference type="Gene3D" id="3.10.590.10">
    <property type="entry name" value="ph1033 like domains"/>
    <property type="match status" value="1"/>
</dbReference>
<dbReference type="InterPro" id="IPR015947">
    <property type="entry name" value="PUA-like_sf"/>
</dbReference>
<gene>
    <name evidence="3" type="ORF">ACFSVL_26485</name>
</gene>
<dbReference type="SUPFAM" id="SSF88697">
    <property type="entry name" value="PUA domain-like"/>
    <property type="match status" value="1"/>
</dbReference>
<dbReference type="Proteomes" id="UP001597483">
    <property type="component" value="Unassembled WGS sequence"/>
</dbReference>
<dbReference type="CDD" id="cd21132">
    <property type="entry name" value="EVE-like"/>
    <property type="match status" value="1"/>
</dbReference>
<dbReference type="EMBL" id="JBHUKS010000018">
    <property type="protein sequence ID" value="MFD2470967.1"/>
    <property type="molecule type" value="Genomic_DNA"/>
</dbReference>
<accession>A0ABW5HCX0</accession>
<name>A0ABW5HCX0_9PSEU</name>
<comment type="caution">
    <text evidence="3">The sequence shown here is derived from an EMBL/GenBank/DDBJ whole genome shotgun (WGS) entry which is preliminary data.</text>
</comment>
<evidence type="ECO:0000259" key="2">
    <source>
        <dbReference type="Pfam" id="PF01878"/>
    </source>
</evidence>
<dbReference type="RefSeq" id="WP_378308257.1">
    <property type="nucleotide sequence ID" value="NZ_JBHUKS010000018.1"/>
</dbReference>
<keyword evidence="4" id="KW-1185">Reference proteome</keyword>
<sequence>MNSPDQRFWINTVTLDHVEAAIEGGFTQADHGAGKRLRQPRPGDEMIFYSPRTSLQGGKPVRQFTAWATITGDQPYQAYVSENFQPWRLAVTFHACERVDAKPLVEQLSFIADPTHWGLPFRRGLFQIPQRDFSTIVAHLAA</sequence>
<feature type="domain" description="EVE" evidence="2">
    <location>
        <begin position="12"/>
        <end position="138"/>
    </location>
</feature>
<comment type="similarity">
    <text evidence="1">Belongs to the UPF0310 family.</text>
</comment>
<dbReference type="InterPro" id="IPR022996">
    <property type="entry name" value="UPF0310"/>
</dbReference>
<dbReference type="InterPro" id="IPR002740">
    <property type="entry name" value="EVE_domain"/>
</dbReference>
<reference evidence="4" key="1">
    <citation type="journal article" date="2019" name="Int. J. Syst. Evol. Microbiol.">
        <title>The Global Catalogue of Microorganisms (GCM) 10K type strain sequencing project: providing services to taxonomists for standard genome sequencing and annotation.</title>
        <authorList>
            <consortium name="The Broad Institute Genomics Platform"/>
            <consortium name="The Broad Institute Genome Sequencing Center for Infectious Disease"/>
            <person name="Wu L."/>
            <person name="Ma J."/>
        </authorList>
    </citation>
    <scope>NUCLEOTIDE SEQUENCE [LARGE SCALE GENOMIC DNA]</scope>
    <source>
        <strain evidence="4">CGMCC 4.7641</strain>
    </source>
</reference>
<dbReference type="Pfam" id="PF01878">
    <property type="entry name" value="EVE"/>
    <property type="match status" value="1"/>
</dbReference>
<proteinExistence type="inferred from homology"/>
<protein>
    <recommendedName>
        <fullName evidence="1">UPF0310 protein ACFSVL_26485</fullName>
    </recommendedName>
</protein>
<organism evidence="3 4">
    <name type="scientific">Amycolatopsis silviterrae</name>
    <dbReference type="NCBI Taxonomy" id="1656914"/>
    <lineage>
        <taxon>Bacteria</taxon>
        <taxon>Bacillati</taxon>
        <taxon>Actinomycetota</taxon>
        <taxon>Actinomycetes</taxon>
        <taxon>Pseudonocardiales</taxon>
        <taxon>Pseudonocardiaceae</taxon>
        <taxon>Amycolatopsis</taxon>
    </lineage>
</organism>
<evidence type="ECO:0000256" key="1">
    <source>
        <dbReference type="HAMAP-Rule" id="MF_00771"/>
    </source>
</evidence>
<evidence type="ECO:0000313" key="3">
    <source>
        <dbReference type="EMBL" id="MFD2470967.1"/>
    </source>
</evidence>
<evidence type="ECO:0000313" key="4">
    <source>
        <dbReference type="Proteomes" id="UP001597483"/>
    </source>
</evidence>